<evidence type="ECO:0000313" key="2">
    <source>
        <dbReference type="WBParaSite" id="nRc.2.0.1.t14741-RA"/>
    </source>
</evidence>
<accession>A0A915IL69</accession>
<dbReference type="Proteomes" id="UP000887565">
    <property type="component" value="Unplaced"/>
</dbReference>
<organism evidence="1 2">
    <name type="scientific">Romanomermis culicivorax</name>
    <name type="common">Nematode worm</name>
    <dbReference type="NCBI Taxonomy" id="13658"/>
    <lineage>
        <taxon>Eukaryota</taxon>
        <taxon>Metazoa</taxon>
        <taxon>Ecdysozoa</taxon>
        <taxon>Nematoda</taxon>
        <taxon>Enoplea</taxon>
        <taxon>Dorylaimia</taxon>
        <taxon>Mermithida</taxon>
        <taxon>Mermithoidea</taxon>
        <taxon>Mermithidae</taxon>
        <taxon>Romanomermis</taxon>
    </lineage>
</organism>
<dbReference type="AlphaFoldDB" id="A0A915IL69"/>
<proteinExistence type="predicted"/>
<dbReference type="WBParaSite" id="nRc.2.0.1.t14741-RA">
    <property type="protein sequence ID" value="nRc.2.0.1.t14741-RA"/>
    <property type="gene ID" value="nRc.2.0.1.g14741"/>
</dbReference>
<keyword evidence="1" id="KW-1185">Reference proteome</keyword>
<reference evidence="2" key="1">
    <citation type="submission" date="2022-11" db="UniProtKB">
        <authorList>
            <consortium name="WormBaseParasite"/>
        </authorList>
    </citation>
    <scope>IDENTIFICATION</scope>
</reference>
<protein>
    <submittedName>
        <fullName evidence="2">Uncharacterized protein</fullName>
    </submittedName>
</protein>
<sequence>MKIVSKTDYKKNTFVTANREMTVEGLLYRIFYHLNIESTQKKQIYEQVLCICVNVENAIMHFQIQSLNSLSSFKAKIVNGVSAFG</sequence>
<name>A0A915IL69_ROMCU</name>
<evidence type="ECO:0000313" key="1">
    <source>
        <dbReference type="Proteomes" id="UP000887565"/>
    </source>
</evidence>